<dbReference type="GO" id="GO:0016779">
    <property type="term" value="F:nucleotidyltransferase activity"/>
    <property type="evidence" value="ECO:0007669"/>
    <property type="project" value="UniProtKB-KW"/>
</dbReference>
<dbReference type="PROSITE" id="PS00718">
    <property type="entry name" value="SIGMA54_2"/>
    <property type="match status" value="1"/>
</dbReference>
<dbReference type="PROSITE" id="PS50044">
    <property type="entry name" value="SIGMA54_3"/>
    <property type="match status" value="1"/>
</dbReference>
<dbReference type="KEGG" id="tsv:DSM104635_00293"/>
<dbReference type="InterPro" id="IPR007046">
    <property type="entry name" value="RNA_pol_sigma_54_core-bd"/>
</dbReference>
<organism evidence="13 14">
    <name type="scientific">Terricaulis silvestris</name>
    <dbReference type="NCBI Taxonomy" id="2686094"/>
    <lineage>
        <taxon>Bacteria</taxon>
        <taxon>Pseudomonadati</taxon>
        <taxon>Pseudomonadota</taxon>
        <taxon>Alphaproteobacteria</taxon>
        <taxon>Caulobacterales</taxon>
        <taxon>Caulobacteraceae</taxon>
        <taxon>Terricaulis</taxon>
    </lineage>
</organism>
<dbReference type="PIRSF" id="PIRSF000774">
    <property type="entry name" value="RpoN"/>
    <property type="match status" value="1"/>
</dbReference>
<keyword evidence="6 9" id="KW-0731">Sigma factor</keyword>
<dbReference type="GO" id="GO:0000428">
    <property type="term" value="C:DNA-directed RNA polymerase complex"/>
    <property type="evidence" value="ECO:0007669"/>
    <property type="project" value="UniProtKB-KW"/>
</dbReference>
<evidence type="ECO:0000256" key="6">
    <source>
        <dbReference type="ARBA" id="ARBA00023082"/>
    </source>
</evidence>
<dbReference type="NCBIfam" id="NF009118">
    <property type="entry name" value="PRK12469.1"/>
    <property type="match status" value="1"/>
</dbReference>
<evidence type="ECO:0000256" key="10">
    <source>
        <dbReference type="SAM" id="MobiDB-lite"/>
    </source>
</evidence>
<feature type="region of interest" description="Disordered" evidence="10">
    <location>
        <begin position="44"/>
        <end position="69"/>
    </location>
</feature>
<evidence type="ECO:0000259" key="12">
    <source>
        <dbReference type="Pfam" id="PF04963"/>
    </source>
</evidence>
<accession>A0A6I6MQM2</accession>
<dbReference type="Pfam" id="PF04963">
    <property type="entry name" value="Sigma54_CBD"/>
    <property type="match status" value="1"/>
</dbReference>
<evidence type="ECO:0000256" key="8">
    <source>
        <dbReference type="ARBA" id="ARBA00023163"/>
    </source>
</evidence>
<keyword evidence="7 9" id="KW-0238">DNA-binding</keyword>
<dbReference type="Proteomes" id="UP000431269">
    <property type="component" value="Chromosome"/>
</dbReference>
<protein>
    <recommendedName>
        <fullName evidence="9">RNA polymerase sigma-54 factor</fullName>
    </recommendedName>
</protein>
<keyword evidence="14" id="KW-1185">Reference proteome</keyword>
<evidence type="ECO:0000313" key="14">
    <source>
        <dbReference type="Proteomes" id="UP000431269"/>
    </source>
</evidence>
<dbReference type="Pfam" id="PF04552">
    <property type="entry name" value="Sigma54_DBD"/>
    <property type="match status" value="1"/>
</dbReference>
<dbReference type="Gene3D" id="1.10.10.60">
    <property type="entry name" value="Homeodomain-like"/>
    <property type="match status" value="1"/>
</dbReference>
<dbReference type="InterPro" id="IPR000394">
    <property type="entry name" value="RNA_pol_sigma_54"/>
</dbReference>
<comment type="function">
    <text evidence="9">Sigma factors are initiation factors that promote the attachment of RNA polymerase to specific initiation sites and are then released.</text>
</comment>
<dbReference type="GO" id="GO:0016987">
    <property type="term" value="F:sigma factor activity"/>
    <property type="evidence" value="ECO:0007669"/>
    <property type="project" value="UniProtKB-KW"/>
</dbReference>
<dbReference type="GO" id="GO:0006352">
    <property type="term" value="P:DNA-templated transcription initiation"/>
    <property type="evidence" value="ECO:0007669"/>
    <property type="project" value="InterPro"/>
</dbReference>
<gene>
    <name evidence="13" type="primary">rpoN2</name>
    <name evidence="13" type="ORF">DSM104635_00293</name>
</gene>
<dbReference type="Pfam" id="PF00309">
    <property type="entry name" value="Sigma54_AID"/>
    <property type="match status" value="1"/>
</dbReference>
<evidence type="ECO:0000256" key="4">
    <source>
        <dbReference type="ARBA" id="ARBA00022695"/>
    </source>
</evidence>
<evidence type="ECO:0000256" key="3">
    <source>
        <dbReference type="ARBA" id="ARBA00022679"/>
    </source>
</evidence>
<feature type="domain" description="RNA polymerase sigma factor 54 core-binding" evidence="12">
    <location>
        <begin position="124"/>
        <end position="311"/>
    </location>
</feature>
<evidence type="ECO:0000256" key="5">
    <source>
        <dbReference type="ARBA" id="ARBA00023015"/>
    </source>
</evidence>
<dbReference type="NCBIfam" id="TIGR02395">
    <property type="entry name" value="rpoN_sigma"/>
    <property type="match status" value="1"/>
</dbReference>
<dbReference type="InterPro" id="IPR038709">
    <property type="entry name" value="RpoN_core-bd_sf"/>
</dbReference>
<proteinExistence type="inferred from homology"/>
<dbReference type="PRINTS" id="PR00045">
    <property type="entry name" value="SIGMA54FCT"/>
</dbReference>
<keyword evidence="4 9" id="KW-0548">Nucleotidyltransferase</keyword>
<evidence type="ECO:0000256" key="2">
    <source>
        <dbReference type="ARBA" id="ARBA00022478"/>
    </source>
</evidence>
<dbReference type="Gene3D" id="1.10.10.1330">
    <property type="entry name" value="RNA polymerase sigma-54 factor, core-binding domain"/>
    <property type="match status" value="1"/>
</dbReference>
<keyword evidence="5 9" id="KW-0805">Transcription regulation</keyword>
<comment type="similarity">
    <text evidence="1 9">Belongs to the sigma-54 factor family.</text>
</comment>
<dbReference type="AlphaFoldDB" id="A0A6I6MQM2"/>
<dbReference type="NCBIfam" id="NF004596">
    <property type="entry name" value="PRK05932.1-3"/>
    <property type="match status" value="1"/>
</dbReference>
<dbReference type="PROSITE" id="PS00717">
    <property type="entry name" value="SIGMA54_1"/>
    <property type="match status" value="1"/>
</dbReference>
<evidence type="ECO:0000256" key="9">
    <source>
        <dbReference type="PIRNR" id="PIRNR000774"/>
    </source>
</evidence>
<dbReference type="GO" id="GO:0001216">
    <property type="term" value="F:DNA-binding transcription activator activity"/>
    <property type="evidence" value="ECO:0007669"/>
    <property type="project" value="InterPro"/>
</dbReference>
<keyword evidence="3 9" id="KW-0808">Transferase</keyword>
<dbReference type="PANTHER" id="PTHR32248">
    <property type="entry name" value="RNA POLYMERASE SIGMA-54 FACTOR"/>
    <property type="match status" value="1"/>
</dbReference>
<name>A0A6I6MQM2_9CAUL</name>
<feature type="domain" description="RNA polymerase sigma factor 54 DNA-binding" evidence="11">
    <location>
        <begin position="326"/>
        <end position="485"/>
    </location>
</feature>
<keyword evidence="8 9" id="KW-0804">Transcription</keyword>
<reference evidence="14" key="1">
    <citation type="submission" date="2019-12" db="EMBL/GenBank/DDBJ databases">
        <title>Complete genome of Terracaulis silvestris 0127_4.</title>
        <authorList>
            <person name="Vieira S."/>
            <person name="Riedel T."/>
            <person name="Sproer C."/>
            <person name="Pascual J."/>
            <person name="Boedeker C."/>
            <person name="Overmann J."/>
        </authorList>
    </citation>
    <scope>NUCLEOTIDE SEQUENCE [LARGE SCALE GENOMIC DNA]</scope>
    <source>
        <strain evidence="14">0127_4</strain>
    </source>
</reference>
<sequence>MTPRLEMRQGQALVMTPQLQQAIKLLQLSNVELQEFVEGELERNPLLEREEGSAEAQKPASDSGDAQQLDFDTGVAPAEAALDVSVADMAPDLSANELSEAGAAPMTDWSKAGSGKGFDDLPGIEETLANDLTLAEHLDAQLTQAGLSPVERLIGGVLIDAVDDWGYVRADMRELARQMACGEADVLRVLGVMQGFEPVGVMARDIAECLTLQLKDRGRFDPAMEKLLGNLELLGKGHFERLQHICEVDRDDLMEMVAEIRALTPKPGAGFGGGAVQSVAPDVYIKQAPDGTWLVELNTDTMPRVLMNQRYYATVSKTAKREEDKQFLTECAANASWLVKSLDQRARTILKVAREIVRQQDGFFDKGVAHLRPLNLKTVAAAIEMHESTVSRVTSNKYLSCARGVFELKYFFTASINSSDGGESHSAEAVRFEIKGLIDREAESEILSDDRIVEILREKGIDIARRTVAKYRESLRIPSSVERKRKLAHGL</sequence>
<evidence type="ECO:0000313" key="13">
    <source>
        <dbReference type="EMBL" id="QGZ93483.1"/>
    </source>
</evidence>
<dbReference type="EMBL" id="CP047045">
    <property type="protein sequence ID" value="QGZ93483.1"/>
    <property type="molecule type" value="Genomic_DNA"/>
</dbReference>
<dbReference type="GO" id="GO:0003677">
    <property type="term" value="F:DNA binding"/>
    <property type="evidence" value="ECO:0007669"/>
    <property type="project" value="UniProtKB-KW"/>
</dbReference>
<evidence type="ECO:0000256" key="1">
    <source>
        <dbReference type="ARBA" id="ARBA00008798"/>
    </source>
</evidence>
<dbReference type="InterPro" id="IPR007634">
    <property type="entry name" value="RNA_pol_sigma_54_DNA-bd"/>
</dbReference>
<keyword evidence="2 9" id="KW-0240">DNA-directed RNA polymerase</keyword>
<evidence type="ECO:0000259" key="11">
    <source>
        <dbReference type="Pfam" id="PF04552"/>
    </source>
</evidence>
<evidence type="ECO:0000256" key="7">
    <source>
        <dbReference type="ARBA" id="ARBA00023125"/>
    </source>
</evidence>
<dbReference type="PANTHER" id="PTHR32248:SF4">
    <property type="entry name" value="RNA POLYMERASE SIGMA-54 FACTOR"/>
    <property type="match status" value="1"/>
</dbReference>